<reference evidence="4" key="1">
    <citation type="submission" date="2017-09" db="EMBL/GenBank/DDBJ databases">
        <title>Depth-based differentiation of microbial function through sediment-hosted aquifers and enrichment of novel symbionts in the deep terrestrial subsurface.</title>
        <authorList>
            <person name="Probst A.J."/>
            <person name="Ladd B."/>
            <person name="Jarett J.K."/>
            <person name="Geller-Mcgrath D.E."/>
            <person name="Sieber C.M.K."/>
            <person name="Emerson J.B."/>
            <person name="Anantharaman K."/>
            <person name="Thomas B.C."/>
            <person name="Malmstrom R."/>
            <person name="Stieglmeier M."/>
            <person name="Klingl A."/>
            <person name="Woyke T."/>
            <person name="Ryan C.M."/>
            <person name="Banfield J.F."/>
        </authorList>
    </citation>
    <scope>NUCLEOTIDE SEQUENCE [LARGE SCALE GENOMIC DNA]</scope>
</reference>
<dbReference type="AlphaFoldDB" id="A0A2M7T7V9"/>
<dbReference type="Gene3D" id="3.40.50.620">
    <property type="entry name" value="HUPs"/>
    <property type="match status" value="2"/>
</dbReference>
<dbReference type="PRINTS" id="PR01438">
    <property type="entry name" value="UNVRSLSTRESS"/>
</dbReference>
<accession>A0A2M7T7V9</accession>
<feature type="domain" description="UspA" evidence="2">
    <location>
        <begin position="158"/>
        <end position="293"/>
    </location>
</feature>
<dbReference type="Pfam" id="PF00582">
    <property type="entry name" value="Usp"/>
    <property type="match status" value="2"/>
</dbReference>
<name>A0A2M7T7V9_9ACTN</name>
<evidence type="ECO:0000313" key="4">
    <source>
        <dbReference type="Proteomes" id="UP000230956"/>
    </source>
</evidence>
<comment type="similarity">
    <text evidence="1">Belongs to the universal stress protein A family.</text>
</comment>
<dbReference type="InterPro" id="IPR006015">
    <property type="entry name" value="Universal_stress_UspA"/>
</dbReference>
<dbReference type="PANTHER" id="PTHR46268:SF6">
    <property type="entry name" value="UNIVERSAL STRESS PROTEIN UP12"/>
    <property type="match status" value="1"/>
</dbReference>
<dbReference type="PANTHER" id="PTHR46268">
    <property type="entry name" value="STRESS RESPONSE PROTEIN NHAX"/>
    <property type="match status" value="1"/>
</dbReference>
<dbReference type="SUPFAM" id="SSF52402">
    <property type="entry name" value="Adenine nucleotide alpha hydrolases-like"/>
    <property type="match status" value="2"/>
</dbReference>
<evidence type="ECO:0000256" key="1">
    <source>
        <dbReference type="ARBA" id="ARBA00008791"/>
    </source>
</evidence>
<organism evidence="3 4">
    <name type="scientific">Candidatus Aquicultor secundus</name>
    <dbReference type="NCBI Taxonomy" id="1973895"/>
    <lineage>
        <taxon>Bacteria</taxon>
        <taxon>Bacillati</taxon>
        <taxon>Actinomycetota</taxon>
        <taxon>Candidatus Aquicultoria</taxon>
        <taxon>Candidatus Aquicultorales</taxon>
        <taxon>Candidatus Aquicultoraceae</taxon>
        <taxon>Candidatus Aquicultor</taxon>
    </lineage>
</organism>
<proteinExistence type="inferred from homology"/>
<protein>
    <recommendedName>
        <fullName evidence="2">UspA domain-containing protein</fullName>
    </recommendedName>
</protein>
<evidence type="ECO:0000313" key="3">
    <source>
        <dbReference type="EMBL" id="PIZ38667.1"/>
    </source>
</evidence>
<dbReference type="EMBL" id="PFNG01000140">
    <property type="protein sequence ID" value="PIZ38667.1"/>
    <property type="molecule type" value="Genomic_DNA"/>
</dbReference>
<dbReference type="CDD" id="cd00293">
    <property type="entry name" value="USP-like"/>
    <property type="match status" value="2"/>
</dbReference>
<feature type="domain" description="UspA" evidence="2">
    <location>
        <begin position="17"/>
        <end position="150"/>
    </location>
</feature>
<sequence length="295" mass="32357">MIMGKLLPFKKVKNILILTALDGSDSSKNAFRQAVRFARKERCSVTAVTVIPTYEGEIELIGIQNMKEAFKEPGEKILAEARQIAAQEGVEVYTFLAEGDIHESIIDLAVARDCDLIVMGRRGRTGLERAFMGSVTARVIGYSPIDVLVMPHDSVIKWDNILLAVDGSHYSEIAASRAITFAYTYGKELNILSVVDIPIEAYAEAPDYVEKLVEKARDNTELVKISAEVAHLKTETFVRVGDAHEKILDVASLVKPDIICVGSHGRTGLRRLLMGSVTEKIIGNAPCPVLVVKGY</sequence>
<dbReference type="InterPro" id="IPR006016">
    <property type="entry name" value="UspA"/>
</dbReference>
<gene>
    <name evidence="3" type="ORF">COY37_05835</name>
</gene>
<dbReference type="Proteomes" id="UP000230956">
    <property type="component" value="Unassembled WGS sequence"/>
</dbReference>
<evidence type="ECO:0000259" key="2">
    <source>
        <dbReference type="Pfam" id="PF00582"/>
    </source>
</evidence>
<comment type="caution">
    <text evidence="3">The sequence shown here is derived from an EMBL/GenBank/DDBJ whole genome shotgun (WGS) entry which is preliminary data.</text>
</comment>
<dbReference type="InterPro" id="IPR014729">
    <property type="entry name" value="Rossmann-like_a/b/a_fold"/>
</dbReference>